<evidence type="ECO:0000313" key="3">
    <source>
        <dbReference type="Proteomes" id="UP000059680"/>
    </source>
</evidence>
<evidence type="ECO:0000313" key="2">
    <source>
        <dbReference type="EMBL" id="BAS90517.1"/>
    </source>
</evidence>
<dbReference type="Proteomes" id="UP000059680">
    <property type="component" value="Chromosome 4"/>
</dbReference>
<dbReference type="PaxDb" id="39947-A0A0P0WDG1"/>
<feature type="region of interest" description="Disordered" evidence="1">
    <location>
        <begin position="1"/>
        <end position="60"/>
    </location>
</feature>
<reference evidence="2 3" key="2">
    <citation type="journal article" date="2013" name="Plant Cell Physiol.">
        <title>Rice Annotation Project Database (RAP-DB): an integrative and interactive database for rice genomics.</title>
        <authorList>
            <person name="Sakai H."/>
            <person name="Lee S.S."/>
            <person name="Tanaka T."/>
            <person name="Numa H."/>
            <person name="Kim J."/>
            <person name="Kawahara Y."/>
            <person name="Wakimoto H."/>
            <person name="Yang C.C."/>
            <person name="Iwamoto M."/>
            <person name="Abe T."/>
            <person name="Yamada Y."/>
            <person name="Muto A."/>
            <person name="Inokuchi H."/>
            <person name="Ikemura T."/>
            <person name="Matsumoto T."/>
            <person name="Sasaki T."/>
            <person name="Itoh T."/>
        </authorList>
    </citation>
    <scope>NUCLEOTIDE SEQUENCE [LARGE SCALE GENOMIC DNA]</scope>
    <source>
        <strain evidence="3">cv. Nipponbare</strain>
    </source>
</reference>
<feature type="region of interest" description="Disordered" evidence="1">
    <location>
        <begin position="132"/>
        <end position="153"/>
    </location>
</feature>
<gene>
    <name evidence="2" type="ordered locus">Os04g0565325</name>
    <name evidence="2" type="ORF">OSNPB_040565325</name>
</gene>
<sequence length="202" mass="21398">MALRAMDPRRVDTPRPRPSSLPRWPRRQARHGRRRPWHRVPPSTPAPSESSLASSSTASAPPTPLLLHHCAVLSGSRSPHLPRWWVDVAPGGPATTAAQANLLMPASSPSSRRTLPGMLGAFSLSLVIARPNRRHHRPGGPPPPPDCSARGPRPLCFATIPARPSAPPQSSASDRVSGIASLLLVVDAVSSLAAASTMLSLQ</sequence>
<organism evidence="2 3">
    <name type="scientific">Oryza sativa subsp. japonica</name>
    <name type="common">Rice</name>
    <dbReference type="NCBI Taxonomy" id="39947"/>
    <lineage>
        <taxon>Eukaryota</taxon>
        <taxon>Viridiplantae</taxon>
        <taxon>Streptophyta</taxon>
        <taxon>Embryophyta</taxon>
        <taxon>Tracheophyta</taxon>
        <taxon>Spermatophyta</taxon>
        <taxon>Magnoliopsida</taxon>
        <taxon>Liliopsida</taxon>
        <taxon>Poales</taxon>
        <taxon>Poaceae</taxon>
        <taxon>BOP clade</taxon>
        <taxon>Oryzoideae</taxon>
        <taxon>Oryzeae</taxon>
        <taxon>Oryzinae</taxon>
        <taxon>Oryza</taxon>
        <taxon>Oryza sativa</taxon>
    </lineage>
</organism>
<protein>
    <submittedName>
        <fullName evidence="2">Os04g0565325 protein</fullName>
    </submittedName>
</protein>
<name>A0A0P0WDG1_ORYSJ</name>
<dbReference type="EMBL" id="AP014960">
    <property type="protein sequence ID" value="BAS90517.1"/>
    <property type="molecule type" value="Genomic_DNA"/>
</dbReference>
<accession>A0A0P0WDG1</accession>
<feature type="compositionally biased region" description="Basic and acidic residues" evidence="1">
    <location>
        <begin position="1"/>
        <end position="15"/>
    </location>
</feature>
<dbReference type="InParanoid" id="A0A0P0WDG1"/>
<feature type="compositionally biased region" description="Low complexity" evidence="1">
    <location>
        <begin position="46"/>
        <end position="60"/>
    </location>
</feature>
<keyword evidence="3" id="KW-1185">Reference proteome</keyword>
<feature type="compositionally biased region" description="Basic residues" evidence="1">
    <location>
        <begin position="24"/>
        <end position="38"/>
    </location>
</feature>
<evidence type="ECO:0000256" key="1">
    <source>
        <dbReference type="SAM" id="MobiDB-lite"/>
    </source>
</evidence>
<dbReference type="AlphaFoldDB" id="A0A0P0WDG1"/>
<proteinExistence type="predicted"/>
<reference evidence="3" key="1">
    <citation type="journal article" date="2005" name="Nature">
        <title>The map-based sequence of the rice genome.</title>
        <authorList>
            <consortium name="International rice genome sequencing project (IRGSP)"/>
            <person name="Matsumoto T."/>
            <person name="Wu J."/>
            <person name="Kanamori H."/>
            <person name="Katayose Y."/>
            <person name="Fujisawa M."/>
            <person name="Namiki N."/>
            <person name="Mizuno H."/>
            <person name="Yamamoto K."/>
            <person name="Antonio B.A."/>
            <person name="Baba T."/>
            <person name="Sakata K."/>
            <person name="Nagamura Y."/>
            <person name="Aoki H."/>
            <person name="Arikawa K."/>
            <person name="Arita K."/>
            <person name="Bito T."/>
            <person name="Chiden Y."/>
            <person name="Fujitsuka N."/>
            <person name="Fukunaka R."/>
            <person name="Hamada M."/>
            <person name="Harada C."/>
            <person name="Hayashi A."/>
            <person name="Hijishita S."/>
            <person name="Honda M."/>
            <person name="Hosokawa S."/>
            <person name="Ichikawa Y."/>
            <person name="Idonuma A."/>
            <person name="Iijima M."/>
            <person name="Ikeda M."/>
            <person name="Ikeno M."/>
            <person name="Ito K."/>
            <person name="Ito S."/>
            <person name="Ito T."/>
            <person name="Ito Y."/>
            <person name="Ito Y."/>
            <person name="Iwabuchi A."/>
            <person name="Kamiya K."/>
            <person name="Karasawa W."/>
            <person name="Kurita K."/>
            <person name="Katagiri S."/>
            <person name="Kikuta A."/>
            <person name="Kobayashi H."/>
            <person name="Kobayashi N."/>
            <person name="Machita K."/>
            <person name="Maehara T."/>
            <person name="Masukawa M."/>
            <person name="Mizubayashi T."/>
            <person name="Mukai Y."/>
            <person name="Nagasaki H."/>
            <person name="Nagata Y."/>
            <person name="Naito S."/>
            <person name="Nakashima M."/>
            <person name="Nakama Y."/>
            <person name="Nakamichi Y."/>
            <person name="Nakamura M."/>
            <person name="Meguro A."/>
            <person name="Negishi M."/>
            <person name="Ohta I."/>
            <person name="Ohta T."/>
            <person name="Okamoto M."/>
            <person name="Ono N."/>
            <person name="Saji S."/>
            <person name="Sakaguchi M."/>
            <person name="Sakai K."/>
            <person name="Shibata M."/>
            <person name="Shimokawa T."/>
            <person name="Song J."/>
            <person name="Takazaki Y."/>
            <person name="Terasawa K."/>
            <person name="Tsugane M."/>
            <person name="Tsuji K."/>
            <person name="Ueda S."/>
            <person name="Waki K."/>
            <person name="Yamagata H."/>
            <person name="Yamamoto M."/>
            <person name="Yamamoto S."/>
            <person name="Yamane H."/>
            <person name="Yoshiki S."/>
            <person name="Yoshihara R."/>
            <person name="Yukawa K."/>
            <person name="Zhong H."/>
            <person name="Yano M."/>
            <person name="Yuan Q."/>
            <person name="Ouyang S."/>
            <person name="Liu J."/>
            <person name="Jones K.M."/>
            <person name="Gansberger K."/>
            <person name="Moffat K."/>
            <person name="Hill J."/>
            <person name="Bera J."/>
            <person name="Fadrosh D."/>
            <person name="Jin S."/>
            <person name="Johri S."/>
            <person name="Kim M."/>
            <person name="Overton L."/>
            <person name="Reardon M."/>
            <person name="Tsitrin T."/>
            <person name="Vuong H."/>
            <person name="Weaver B."/>
            <person name="Ciecko A."/>
            <person name="Tallon L."/>
            <person name="Jackson J."/>
            <person name="Pai G."/>
            <person name="Aken S.V."/>
            <person name="Utterback T."/>
            <person name="Reidmuller S."/>
            <person name="Feldblyum T."/>
            <person name="Hsiao J."/>
            <person name="Zismann V."/>
            <person name="Iobst S."/>
            <person name="de Vazeille A.R."/>
            <person name="Buell C.R."/>
            <person name="Ying K."/>
            <person name="Li Y."/>
            <person name="Lu T."/>
            <person name="Huang Y."/>
            <person name="Zhao Q."/>
            <person name="Feng Q."/>
            <person name="Zhang L."/>
            <person name="Zhu J."/>
            <person name="Weng Q."/>
            <person name="Mu J."/>
            <person name="Lu Y."/>
            <person name="Fan D."/>
            <person name="Liu Y."/>
            <person name="Guan J."/>
            <person name="Zhang Y."/>
            <person name="Yu S."/>
            <person name="Liu X."/>
            <person name="Zhang Y."/>
            <person name="Hong G."/>
            <person name="Han B."/>
            <person name="Choisne N."/>
            <person name="Demange N."/>
            <person name="Orjeda G."/>
            <person name="Samain S."/>
            <person name="Cattolico L."/>
            <person name="Pelletier E."/>
            <person name="Couloux A."/>
            <person name="Segurens B."/>
            <person name="Wincker P."/>
            <person name="D'Hont A."/>
            <person name="Scarpelli C."/>
            <person name="Weissenbach J."/>
            <person name="Salanoubat M."/>
            <person name="Quetier F."/>
            <person name="Yu Y."/>
            <person name="Kim H.R."/>
            <person name="Rambo T."/>
            <person name="Currie J."/>
            <person name="Collura K."/>
            <person name="Luo M."/>
            <person name="Yang T."/>
            <person name="Ammiraju J.S.S."/>
            <person name="Engler F."/>
            <person name="Soderlund C."/>
            <person name="Wing R.A."/>
            <person name="Palmer L.E."/>
            <person name="de la Bastide M."/>
            <person name="Spiegel L."/>
            <person name="Nascimento L."/>
            <person name="Zutavern T."/>
            <person name="O'Shaughnessy A."/>
            <person name="Dike S."/>
            <person name="Dedhia N."/>
            <person name="Preston R."/>
            <person name="Balija V."/>
            <person name="McCombie W.R."/>
            <person name="Chow T."/>
            <person name="Chen H."/>
            <person name="Chung M."/>
            <person name="Chen C."/>
            <person name="Shaw J."/>
            <person name="Wu H."/>
            <person name="Hsiao K."/>
            <person name="Chao Y."/>
            <person name="Chu M."/>
            <person name="Cheng C."/>
            <person name="Hour A."/>
            <person name="Lee P."/>
            <person name="Lin S."/>
            <person name="Lin Y."/>
            <person name="Liou J."/>
            <person name="Liu S."/>
            <person name="Hsing Y."/>
            <person name="Raghuvanshi S."/>
            <person name="Mohanty A."/>
            <person name="Bharti A.K."/>
            <person name="Gaur A."/>
            <person name="Gupta V."/>
            <person name="Kumar D."/>
            <person name="Ravi V."/>
            <person name="Vij S."/>
            <person name="Kapur A."/>
            <person name="Khurana P."/>
            <person name="Khurana P."/>
            <person name="Khurana J.P."/>
            <person name="Tyagi A.K."/>
            <person name="Gaikwad K."/>
            <person name="Singh A."/>
            <person name="Dalal V."/>
            <person name="Srivastava S."/>
            <person name="Dixit A."/>
            <person name="Pal A.K."/>
            <person name="Ghazi I.A."/>
            <person name="Yadav M."/>
            <person name="Pandit A."/>
            <person name="Bhargava A."/>
            <person name="Sureshbabu K."/>
            <person name="Batra K."/>
            <person name="Sharma T.R."/>
            <person name="Mohapatra T."/>
            <person name="Singh N.K."/>
            <person name="Messing J."/>
            <person name="Nelson A.B."/>
            <person name="Fuks G."/>
            <person name="Kavchok S."/>
            <person name="Keizer G."/>
            <person name="Linton E."/>
            <person name="Llaca V."/>
            <person name="Song R."/>
            <person name="Tanyolac B."/>
            <person name="Young S."/>
            <person name="Ho-Il K."/>
            <person name="Hahn J.H."/>
            <person name="Sangsakoo G."/>
            <person name="Vanavichit A."/>
            <person name="de Mattos Luiz.A.T."/>
            <person name="Zimmer P.D."/>
            <person name="Malone G."/>
            <person name="Dellagostin O."/>
            <person name="de Oliveira A.C."/>
            <person name="Bevan M."/>
            <person name="Bancroft I."/>
            <person name="Minx P."/>
            <person name="Cordum H."/>
            <person name="Wilson R."/>
            <person name="Cheng Z."/>
            <person name="Jin W."/>
            <person name="Jiang J."/>
            <person name="Leong S.A."/>
            <person name="Iwama H."/>
            <person name="Gojobori T."/>
            <person name="Itoh T."/>
            <person name="Niimura Y."/>
            <person name="Fujii Y."/>
            <person name="Habara T."/>
            <person name="Sakai H."/>
            <person name="Sato Y."/>
            <person name="Wilson G."/>
            <person name="Kumar K."/>
            <person name="McCouch S."/>
            <person name="Juretic N."/>
            <person name="Hoen D."/>
            <person name="Wright S."/>
            <person name="Bruskiewich R."/>
            <person name="Bureau T."/>
            <person name="Miyao A."/>
            <person name="Hirochika H."/>
            <person name="Nishikawa T."/>
            <person name="Kadowaki K."/>
            <person name="Sugiura M."/>
            <person name="Burr B."/>
            <person name="Sasaki T."/>
        </authorList>
    </citation>
    <scope>NUCLEOTIDE SEQUENCE [LARGE SCALE GENOMIC DNA]</scope>
    <source>
        <strain evidence="3">cv. Nipponbare</strain>
    </source>
</reference>
<reference evidence="2 3" key="3">
    <citation type="journal article" date="2013" name="Rice">
        <title>Improvement of the Oryza sativa Nipponbare reference genome using next generation sequence and optical map data.</title>
        <authorList>
            <person name="Kawahara Y."/>
            <person name="de la Bastide M."/>
            <person name="Hamilton J.P."/>
            <person name="Kanamori H."/>
            <person name="McCombie W.R."/>
            <person name="Ouyang S."/>
            <person name="Schwartz D.C."/>
            <person name="Tanaka T."/>
            <person name="Wu J."/>
            <person name="Zhou S."/>
            <person name="Childs K.L."/>
            <person name="Davidson R.M."/>
            <person name="Lin H."/>
            <person name="Quesada-Ocampo L."/>
            <person name="Vaillancourt B."/>
            <person name="Sakai H."/>
            <person name="Lee S.S."/>
            <person name="Kim J."/>
            <person name="Numa H."/>
            <person name="Itoh T."/>
            <person name="Buell C.R."/>
            <person name="Matsumoto T."/>
        </authorList>
    </citation>
    <scope>NUCLEOTIDE SEQUENCE [LARGE SCALE GENOMIC DNA]</scope>
    <source>
        <strain evidence="3">cv. Nipponbare</strain>
    </source>
</reference>